<accession>A0A2A2JHV0</accession>
<gene>
    <name evidence="1" type="ORF">WR25_13794</name>
</gene>
<dbReference type="EMBL" id="LIAE01010420">
    <property type="protein sequence ID" value="PAV61293.1"/>
    <property type="molecule type" value="Genomic_DNA"/>
</dbReference>
<proteinExistence type="predicted"/>
<keyword evidence="2" id="KW-1185">Reference proteome</keyword>
<evidence type="ECO:0000313" key="1">
    <source>
        <dbReference type="EMBL" id="PAV61293.1"/>
    </source>
</evidence>
<comment type="caution">
    <text evidence="1">The sequence shown here is derived from an EMBL/GenBank/DDBJ whole genome shotgun (WGS) entry which is preliminary data.</text>
</comment>
<organism evidence="1 2">
    <name type="scientific">Diploscapter pachys</name>
    <dbReference type="NCBI Taxonomy" id="2018661"/>
    <lineage>
        <taxon>Eukaryota</taxon>
        <taxon>Metazoa</taxon>
        <taxon>Ecdysozoa</taxon>
        <taxon>Nematoda</taxon>
        <taxon>Chromadorea</taxon>
        <taxon>Rhabditida</taxon>
        <taxon>Rhabditina</taxon>
        <taxon>Rhabditomorpha</taxon>
        <taxon>Rhabditoidea</taxon>
        <taxon>Rhabditidae</taxon>
        <taxon>Diploscapter</taxon>
    </lineage>
</organism>
<name>A0A2A2JHV0_9BILA</name>
<sequence>MPLRPDWQFNPSGPELVGNLTRVGRQFYQVKIADQHESERIGIGRQKLAVNCRSACLPAPIGNSTLEIHPDPPG</sequence>
<protein>
    <submittedName>
        <fullName evidence="1">Uncharacterized protein</fullName>
    </submittedName>
</protein>
<dbReference type="Proteomes" id="UP000218231">
    <property type="component" value="Unassembled WGS sequence"/>
</dbReference>
<reference evidence="1 2" key="1">
    <citation type="journal article" date="2017" name="Curr. Biol.">
        <title>Genome architecture and evolution of a unichromosomal asexual nematode.</title>
        <authorList>
            <person name="Fradin H."/>
            <person name="Zegar C."/>
            <person name="Gutwein M."/>
            <person name="Lucas J."/>
            <person name="Kovtun M."/>
            <person name="Corcoran D."/>
            <person name="Baugh L.R."/>
            <person name="Kiontke K."/>
            <person name="Gunsalus K."/>
            <person name="Fitch D.H."/>
            <person name="Piano F."/>
        </authorList>
    </citation>
    <scope>NUCLEOTIDE SEQUENCE [LARGE SCALE GENOMIC DNA]</scope>
    <source>
        <strain evidence="1">PF1309</strain>
    </source>
</reference>
<evidence type="ECO:0000313" key="2">
    <source>
        <dbReference type="Proteomes" id="UP000218231"/>
    </source>
</evidence>
<dbReference type="AlphaFoldDB" id="A0A2A2JHV0"/>